<dbReference type="Gene3D" id="3.40.250.10">
    <property type="entry name" value="Rhodanese-like domain"/>
    <property type="match status" value="2"/>
</dbReference>
<evidence type="ECO:0000256" key="2">
    <source>
        <dbReference type="SAM" id="SignalP"/>
    </source>
</evidence>
<evidence type="ECO:0000313" key="5">
    <source>
        <dbReference type="Proteomes" id="UP000095463"/>
    </source>
</evidence>
<dbReference type="PANTHER" id="PTHR43855">
    <property type="entry name" value="THIOSULFATE SULFURTRANSFERASE"/>
    <property type="match status" value="1"/>
</dbReference>
<keyword evidence="2" id="KW-0732">Signal</keyword>
<dbReference type="InterPro" id="IPR036873">
    <property type="entry name" value="Rhodanese-like_dom_sf"/>
</dbReference>
<dbReference type="InterPro" id="IPR051126">
    <property type="entry name" value="Thiosulfate_sulfurtransferase"/>
</dbReference>
<organism evidence="4 5">
    <name type="scientific">Devosia insulae DS-56</name>
    <dbReference type="NCBI Taxonomy" id="1116389"/>
    <lineage>
        <taxon>Bacteria</taxon>
        <taxon>Pseudomonadati</taxon>
        <taxon>Pseudomonadota</taxon>
        <taxon>Alphaproteobacteria</taxon>
        <taxon>Hyphomicrobiales</taxon>
        <taxon>Devosiaceae</taxon>
        <taxon>Devosia</taxon>
    </lineage>
</organism>
<evidence type="ECO:0000313" key="4">
    <source>
        <dbReference type="EMBL" id="OEO31756.1"/>
    </source>
</evidence>
<feature type="domain" description="Rhodanese" evidence="3">
    <location>
        <begin position="189"/>
        <end position="304"/>
    </location>
</feature>
<dbReference type="PANTHER" id="PTHR43855:SF1">
    <property type="entry name" value="THIOSULFATE SULFURTRANSFERASE"/>
    <property type="match status" value="1"/>
</dbReference>
<comment type="caution">
    <text evidence="4">The sequence shown here is derived from an EMBL/GenBank/DDBJ whole genome shotgun (WGS) entry which is preliminary data.</text>
</comment>
<evidence type="ECO:0000259" key="3">
    <source>
        <dbReference type="PROSITE" id="PS50206"/>
    </source>
</evidence>
<reference evidence="4 5" key="1">
    <citation type="journal article" date="2015" name="Genome Announc.">
        <title>Genome Assemblies of Three Soil-Associated Devosia species: D. insulae, D. limi, and D. soli.</title>
        <authorList>
            <person name="Hassan Y.I."/>
            <person name="Lepp D."/>
            <person name="Zhou T."/>
        </authorList>
    </citation>
    <scope>NUCLEOTIDE SEQUENCE [LARGE SCALE GENOMIC DNA]</scope>
    <source>
        <strain evidence="4 5">DS-56</strain>
    </source>
</reference>
<dbReference type="SMART" id="SM00450">
    <property type="entry name" value="RHOD"/>
    <property type="match status" value="2"/>
</dbReference>
<proteinExistence type="predicted"/>
<keyword evidence="1" id="KW-0677">Repeat</keyword>
<dbReference type="SUPFAM" id="SSF52821">
    <property type="entry name" value="Rhodanese/Cell cycle control phosphatase"/>
    <property type="match status" value="2"/>
</dbReference>
<dbReference type="OrthoDB" id="9781034at2"/>
<feature type="chain" id="PRO_5009190495" evidence="2">
    <location>
        <begin position="23"/>
        <end position="307"/>
    </location>
</feature>
<dbReference type="PROSITE" id="PS50206">
    <property type="entry name" value="RHODANESE_3"/>
    <property type="match status" value="2"/>
</dbReference>
<protein>
    <submittedName>
        <fullName evidence="4">Sulfurtransferase</fullName>
    </submittedName>
</protein>
<name>A0A1E5XT25_9HYPH</name>
<sequence length="307" mass="32236">MRFNVLATALVLGLAAAGSAQAERLTDQPLVDAAWLNSQLGKPDLVIIDIRDTPKDGTAPYAAGHVPGAVEAQYAAYGWRAKIDGAPGLLPKLEDISAKIAALGVSDDTQVVIVPAGSDVAEFGGATRVYWTFKVLGHDNVTVLDGGYKAWADAGQAVSTDVVTPVAGSFTAKPRPELRAEVAEVEQAIASDTNLIDARSVAQFIGKEKTNTVQSLGTIPTAVNLNFDKFWDKDAGKFASKAAIDALVQQAGVTDTNGLITFCNTGHLASIAWFGLSEVAGLKGVRLYDGSMSQWTLDPSRPVVVQN</sequence>
<dbReference type="Proteomes" id="UP000095463">
    <property type="component" value="Unassembled WGS sequence"/>
</dbReference>
<keyword evidence="5" id="KW-1185">Reference proteome</keyword>
<dbReference type="InterPro" id="IPR001763">
    <property type="entry name" value="Rhodanese-like_dom"/>
</dbReference>
<feature type="signal peptide" evidence="2">
    <location>
        <begin position="1"/>
        <end position="22"/>
    </location>
</feature>
<dbReference type="GO" id="GO:0016740">
    <property type="term" value="F:transferase activity"/>
    <property type="evidence" value="ECO:0007669"/>
    <property type="project" value="UniProtKB-KW"/>
</dbReference>
<gene>
    <name evidence="4" type="ORF">VW23_014745</name>
</gene>
<dbReference type="CDD" id="cd01448">
    <property type="entry name" value="TST_Repeat_1"/>
    <property type="match status" value="1"/>
</dbReference>
<feature type="domain" description="Rhodanese" evidence="3">
    <location>
        <begin position="41"/>
        <end position="160"/>
    </location>
</feature>
<dbReference type="Pfam" id="PF00581">
    <property type="entry name" value="Rhodanese"/>
    <property type="match status" value="2"/>
</dbReference>
<evidence type="ECO:0000256" key="1">
    <source>
        <dbReference type="ARBA" id="ARBA00022737"/>
    </source>
</evidence>
<accession>A0A1E5XT25</accession>
<dbReference type="RefSeq" id="WP_069909069.1">
    <property type="nucleotide sequence ID" value="NZ_LAJE02000126.1"/>
</dbReference>
<dbReference type="EMBL" id="LAJE02000126">
    <property type="protein sequence ID" value="OEO31756.1"/>
    <property type="molecule type" value="Genomic_DNA"/>
</dbReference>
<dbReference type="AlphaFoldDB" id="A0A1E5XT25"/>